<dbReference type="Proteomes" id="UP000758603">
    <property type="component" value="Unassembled WGS sequence"/>
</dbReference>
<accession>A0A9P8UUE2</accession>
<gene>
    <name evidence="2" type="ORF">BKA67DRAFT_511949</name>
</gene>
<dbReference type="GO" id="GO:0005886">
    <property type="term" value="C:plasma membrane"/>
    <property type="evidence" value="ECO:0007669"/>
    <property type="project" value="TreeGrafter"/>
</dbReference>
<dbReference type="RefSeq" id="XP_045962926.1">
    <property type="nucleotide sequence ID" value="XM_046097435.1"/>
</dbReference>
<keyword evidence="1" id="KW-0862">Zinc</keyword>
<sequence>MSSLLYVSNEGSLLNRILDKNTLLVEALETIVSNYPPHSKYDIELKGLWSGPTGIAYLFFRVSVMRPDLQVAGNSALFWAEAYLVADGRTETTIQQANERCGVSAQLLCHQAILIAVTKDKHHTDDFVQMLSRIPDAAYKEEWLWGMAGTLYFVRLVRRWMPSCASALEAPTNLIQEAILANGTEWVCNGTRWLGAAHGDIGIVTQLVLTTPSVAPRLSPKLEQLLDLQMPNGNWPVTAIPPKSPPKPYVQFCHGAPGFVLSLRSLRPYFPELRDKIDTAIRLGSELIWKEGILKKEPSLCHGTFGNALCLQPDQREHLLTHATPEYIAKARAADSTMFEKSDYGFHFALFTGYWPGAAWAWLVCESEEASLIGYNDV</sequence>
<comment type="caution">
    <text evidence="2">The sequence shown here is derived from an EMBL/GenBank/DDBJ whole genome shotgun (WGS) entry which is preliminary data.</text>
</comment>
<dbReference type="PANTHER" id="PTHR12736:SF7">
    <property type="entry name" value="LANC-LIKE PROTEIN 3"/>
    <property type="match status" value="1"/>
</dbReference>
<dbReference type="InterPro" id="IPR012341">
    <property type="entry name" value="6hp_glycosidase-like_sf"/>
</dbReference>
<dbReference type="Pfam" id="PF05147">
    <property type="entry name" value="LANC_like"/>
    <property type="match status" value="1"/>
</dbReference>
<dbReference type="OrthoDB" id="10257263at2759"/>
<proteinExistence type="predicted"/>
<feature type="binding site" evidence="1">
    <location>
        <position position="302"/>
    </location>
    <ligand>
        <name>Zn(2+)</name>
        <dbReference type="ChEBI" id="CHEBI:29105"/>
    </ligand>
</feature>
<dbReference type="CDD" id="cd04794">
    <property type="entry name" value="euk_LANCL"/>
    <property type="match status" value="1"/>
</dbReference>
<dbReference type="EMBL" id="JAGPXC010000002">
    <property type="protein sequence ID" value="KAH6658692.1"/>
    <property type="molecule type" value="Genomic_DNA"/>
</dbReference>
<name>A0A9P8UUE2_9PEZI</name>
<evidence type="ECO:0000313" key="2">
    <source>
        <dbReference type="EMBL" id="KAH6658692.1"/>
    </source>
</evidence>
<keyword evidence="1" id="KW-0479">Metal-binding</keyword>
<evidence type="ECO:0000256" key="1">
    <source>
        <dbReference type="PIRSR" id="PIRSR607822-1"/>
    </source>
</evidence>
<feature type="binding site" evidence="1">
    <location>
        <position position="301"/>
    </location>
    <ligand>
        <name>Zn(2+)</name>
        <dbReference type="ChEBI" id="CHEBI:29105"/>
    </ligand>
</feature>
<reference evidence="2" key="1">
    <citation type="journal article" date="2021" name="Nat. Commun.">
        <title>Genetic determinants of endophytism in the Arabidopsis root mycobiome.</title>
        <authorList>
            <person name="Mesny F."/>
            <person name="Miyauchi S."/>
            <person name="Thiergart T."/>
            <person name="Pickel B."/>
            <person name="Atanasova L."/>
            <person name="Karlsson M."/>
            <person name="Huettel B."/>
            <person name="Barry K.W."/>
            <person name="Haridas S."/>
            <person name="Chen C."/>
            <person name="Bauer D."/>
            <person name="Andreopoulos W."/>
            <person name="Pangilinan J."/>
            <person name="LaButti K."/>
            <person name="Riley R."/>
            <person name="Lipzen A."/>
            <person name="Clum A."/>
            <person name="Drula E."/>
            <person name="Henrissat B."/>
            <person name="Kohler A."/>
            <person name="Grigoriev I.V."/>
            <person name="Martin F.M."/>
            <person name="Hacquard S."/>
        </authorList>
    </citation>
    <scope>NUCLEOTIDE SEQUENCE</scope>
    <source>
        <strain evidence="2">MPI-SDFR-AT-0073</strain>
    </source>
</reference>
<organism evidence="2 3">
    <name type="scientific">Truncatella angustata</name>
    <dbReference type="NCBI Taxonomy" id="152316"/>
    <lineage>
        <taxon>Eukaryota</taxon>
        <taxon>Fungi</taxon>
        <taxon>Dikarya</taxon>
        <taxon>Ascomycota</taxon>
        <taxon>Pezizomycotina</taxon>
        <taxon>Sordariomycetes</taxon>
        <taxon>Xylariomycetidae</taxon>
        <taxon>Amphisphaeriales</taxon>
        <taxon>Sporocadaceae</taxon>
        <taxon>Truncatella</taxon>
    </lineage>
</organism>
<dbReference type="GO" id="GO:0031179">
    <property type="term" value="P:peptide modification"/>
    <property type="evidence" value="ECO:0007669"/>
    <property type="project" value="InterPro"/>
</dbReference>
<feature type="binding site" evidence="1">
    <location>
        <position position="253"/>
    </location>
    <ligand>
        <name>Zn(2+)</name>
        <dbReference type="ChEBI" id="CHEBI:29105"/>
    </ligand>
</feature>
<dbReference type="AlphaFoldDB" id="A0A9P8UUE2"/>
<dbReference type="GO" id="GO:0046872">
    <property type="term" value="F:metal ion binding"/>
    <property type="evidence" value="ECO:0007669"/>
    <property type="project" value="UniProtKB-KW"/>
</dbReference>
<dbReference type="GeneID" id="70126327"/>
<dbReference type="PANTHER" id="PTHR12736">
    <property type="entry name" value="LANC-LIKE PROTEIN"/>
    <property type="match status" value="1"/>
</dbReference>
<dbReference type="InterPro" id="IPR007822">
    <property type="entry name" value="LANC-like"/>
</dbReference>
<dbReference type="Gene3D" id="1.50.10.10">
    <property type="match status" value="1"/>
</dbReference>
<dbReference type="GO" id="GO:0005975">
    <property type="term" value="P:carbohydrate metabolic process"/>
    <property type="evidence" value="ECO:0007669"/>
    <property type="project" value="InterPro"/>
</dbReference>
<dbReference type="PRINTS" id="PR01950">
    <property type="entry name" value="LANCSUPER"/>
</dbReference>
<dbReference type="SMART" id="SM01260">
    <property type="entry name" value="LANC_like"/>
    <property type="match status" value="1"/>
</dbReference>
<keyword evidence="3" id="KW-1185">Reference proteome</keyword>
<protein>
    <submittedName>
        <fullName evidence="2">Uncharacterized protein</fullName>
    </submittedName>
</protein>
<evidence type="ECO:0000313" key="3">
    <source>
        <dbReference type="Proteomes" id="UP000758603"/>
    </source>
</evidence>
<dbReference type="SUPFAM" id="SSF158745">
    <property type="entry name" value="LanC-like"/>
    <property type="match status" value="1"/>
</dbReference>